<evidence type="ECO:0000259" key="4">
    <source>
        <dbReference type="Pfam" id="PF13302"/>
    </source>
</evidence>
<dbReference type="InterPro" id="IPR039135">
    <property type="entry name" value="NAT9-like"/>
</dbReference>
<comment type="similarity">
    <text evidence="1">Belongs to the acetyltransferase family. GNAT subfamily.</text>
</comment>
<dbReference type="GO" id="GO:0008080">
    <property type="term" value="F:N-acetyltransferase activity"/>
    <property type="evidence" value="ECO:0007669"/>
    <property type="project" value="InterPro"/>
</dbReference>
<protein>
    <recommendedName>
        <fullName evidence="4">N-acetyltransferase domain-containing protein</fullName>
    </recommendedName>
</protein>
<dbReference type="InterPro" id="IPR016181">
    <property type="entry name" value="Acyl_CoA_acyltransferase"/>
</dbReference>
<dbReference type="EMBL" id="JABFUD020000004">
    <property type="protein sequence ID" value="KAI5080551.1"/>
    <property type="molecule type" value="Genomic_DNA"/>
</dbReference>
<reference evidence="5" key="1">
    <citation type="submission" date="2021-01" db="EMBL/GenBank/DDBJ databases">
        <title>Adiantum capillus-veneris genome.</title>
        <authorList>
            <person name="Fang Y."/>
            <person name="Liao Q."/>
        </authorList>
    </citation>
    <scope>NUCLEOTIDE SEQUENCE</scope>
    <source>
        <strain evidence="5">H3</strain>
        <tissue evidence="5">Leaf</tissue>
    </source>
</reference>
<dbReference type="PANTHER" id="PTHR13256">
    <property type="entry name" value="N-ACETYLTRANSFERASE 9"/>
    <property type="match status" value="1"/>
</dbReference>
<keyword evidence="2" id="KW-0808">Transferase</keyword>
<feature type="domain" description="N-acetyltransferase" evidence="4">
    <location>
        <begin position="31"/>
        <end position="132"/>
    </location>
</feature>
<name>A0A9D4V666_ADICA</name>
<comment type="caution">
    <text evidence="5">The sequence shown here is derived from an EMBL/GenBank/DDBJ whole genome shotgun (WGS) entry which is preliminary data.</text>
</comment>
<dbReference type="Gene3D" id="3.40.630.30">
    <property type="match status" value="1"/>
</dbReference>
<keyword evidence="6" id="KW-1185">Reference proteome</keyword>
<dbReference type="SUPFAM" id="SSF55729">
    <property type="entry name" value="Acyl-CoA N-acyltransferases (Nat)"/>
    <property type="match status" value="1"/>
</dbReference>
<gene>
    <name evidence="5" type="ORF">GOP47_0003734</name>
</gene>
<evidence type="ECO:0000256" key="3">
    <source>
        <dbReference type="ARBA" id="ARBA00023315"/>
    </source>
</evidence>
<evidence type="ECO:0000313" key="5">
    <source>
        <dbReference type="EMBL" id="KAI5080551.1"/>
    </source>
</evidence>
<dbReference type="PANTHER" id="PTHR13256:SF16">
    <property type="entry name" value="ALPHA_BETA-TUBULIN-N-ACETYLTRANSFERASE 9"/>
    <property type="match status" value="1"/>
</dbReference>
<dbReference type="Proteomes" id="UP000886520">
    <property type="component" value="Chromosome 4"/>
</dbReference>
<accession>A0A9D4V666</accession>
<evidence type="ECO:0000256" key="2">
    <source>
        <dbReference type="ARBA" id="ARBA00022679"/>
    </source>
</evidence>
<proteinExistence type="inferred from homology"/>
<dbReference type="InterPro" id="IPR000182">
    <property type="entry name" value="GNAT_dom"/>
</dbReference>
<keyword evidence="3" id="KW-0012">Acyltransferase</keyword>
<evidence type="ECO:0000256" key="1">
    <source>
        <dbReference type="ARBA" id="ARBA00009342"/>
    </source>
</evidence>
<evidence type="ECO:0000313" key="6">
    <source>
        <dbReference type="Proteomes" id="UP000886520"/>
    </source>
</evidence>
<dbReference type="AlphaFoldDB" id="A0A9D4V666"/>
<dbReference type="Pfam" id="PF13302">
    <property type="entry name" value="Acetyltransf_3"/>
    <property type="match status" value="1"/>
</dbReference>
<dbReference type="OrthoDB" id="5043642at2759"/>
<organism evidence="5 6">
    <name type="scientific">Adiantum capillus-veneris</name>
    <name type="common">Maidenhair fern</name>
    <dbReference type="NCBI Taxonomy" id="13818"/>
    <lineage>
        <taxon>Eukaryota</taxon>
        <taxon>Viridiplantae</taxon>
        <taxon>Streptophyta</taxon>
        <taxon>Embryophyta</taxon>
        <taxon>Tracheophyta</taxon>
        <taxon>Polypodiopsida</taxon>
        <taxon>Polypodiidae</taxon>
        <taxon>Polypodiales</taxon>
        <taxon>Pteridineae</taxon>
        <taxon>Pteridaceae</taxon>
        <taxon>Vittarioideae</taxon>
        <taxon>Adiantum</taxon>
    </lineage>
</organism>
<sequence length="168" mass="18804">MDPLLLQATGSEPLSLSEEYAMQHSWMIDPRKCTFIVLDKQRIDEDLSCDDAQEAAMVGDVNLYMNDVEEPFTAEIEIMIAESDCRGKGFGREAVQLMMAYAIERLSISKFQAKIGDTNFASLHLFRSLAFKDVSHSAVFNQVTLEILVDEELSQALKSSIGALQLFD</sequence>